<dbReference type="EMBL" id="JAIQ01000033">
    <property type="protein sequence ID" value="KLE02204.1"/>
    <property type="molecule type" value="Genomic_DNA"/>
</dbReference>
<dbReference type="Proteomes" id="UP000035514">
    <property type="component" value="Unassembled WGS sequence"/>
</dbReference>
<evidence type="ECO:0000313" key="1">
    <source>
        <dbReference type="EMBL" id="KLE02204.1"/>
    </source>
</evidence>
<organism evidence="1 2">
    <name type="scientific">Aliarcobacter butzleri L348</name>
    <dbReference type="NCBI Taxonomy" id="1447256"/>
    <lineage>
        <taxon>Bacteria</taxon>
        <taxon>Pseudomonadati</taxon>
        <taxon>Campylobacterota</taxon>
        <taxon>Epsilonproteobacteria</taxon>
        <taxon>Campylobacterales</taxon>
        <taxon>Arcobacteraceae</taxon>
        <taxon>Aliarcobacter</taxon>
    </lineage>
</organism>
<gene>
    <name evidence="1" type="ORF">AA20_01210</name>
</gene>
<sequence length="29" mass="3058">MIFNNLISKLSTNLLLAVIGVLPSGDKDA</sequence>
<reference evidence="1 2" key="1">
    <citation type="submission" date="2014-01" db="EMBL/GenBank/DDBJ databases">
        <title>Development of a Comparative Genomic Fingerprinting Assay for High Resolution Genotyping of Arcobacter butzleri.</title>
        <authorList>
            <person name="Webb A.L."/>
            <person name="Inglis G.D."/>
            <person name="Kruczkiewicz P."/>
            <person name="Selinger L.B."/>
            <person name="Taboada E.N."/>
        </authorList>
    </citation>
    <scope>NUCLEOTIDE SEQUENCE [LARGE SCALE GENOMIC DNA]</scope>
    <source>
        <strain evidence="1 2">L348</strain>
    </source>
</reference>
<dbReference type="PATRIC" id="fig|1447256.3.peg.233"/>
<proteinExistence type="predicted"/>
<name>A0A0G9K6Q3_9BACT</name>
<comment type="caution">
    <text evidence="1">The sequence shown here is derived from an EMBL/GenBank/DDBJ whole genome shotgun (WGS) entry which is preliminary data.</text>
</comment>
<accession>A0A0G9K6Q3</accession>
<protein>
    <submittedName>
        <fullName evidence="1">Uncharacterized protein</fullName>
    </submittedName>
</protein>
<dbReference type="AlphaFoldDB" id="A0A0G9K6Q3"/>
<evidence type="ECO:0000313" key="2">
    <source>
        <dbReference type="Proteomes" id="UP000035514"/>
    </source>
</evidence>